<name>A0A8J3VTB4_9ACTN</name>
<protein>
    <submittedName>
        <fullName evidence="1">Uncharacterized protein</fullName>
    </submittedName>
</protein>
<proteinExistence type="predicted"/>
<evidence type="ECO:0000313" key="1">
    <source>
        <dbReference type="EMBL" id="GIH17919.1"/>
    </source>
</evidence>
<accession>A0A8J3VTB4</accession>
<sequence>MTAGDRPLDRDEWVDGNEAAGILQEIFTMDITTARGRCAGCGRVAPMAETRVYDHAPGLVVRCPDCDAVLLTVIRAPDRAFLATTGLTYLEVALPESATSGFTGA</sequence>
<dbReference type="Proteomes" id="UP000642748">
    <property type="component" value="Unassembled WGS sequence"/>
</dbReference>
<reference evidence="1" key="1">
    <citation type="submission" date="2021-01" db="EMBL/GenBank/DDBJ databases">
        <title>Whole genome shotgun sequence of Rugosimonospora africana NBRC 104875.</title>
        <authorList>
            <person name="Komaki H."/>
            <person name="Tamura T."/>
        </authorList>
    </citation>
    <scope>NUCLEOTIDE SEQUENCE</scope>
    <source>
        <strain evidence="1">NBRC 104875</strain>
    </source>
</reference>
<dbReference type="InterPro" id="IPR045423">
    <property type="entry name" value="DUF6510"/>
</dbReference>
<dbReference type="EMBL" id="BONZ01000061">
    <property type="protein sequence ID" value="GIH17919.1"/>
    <property type="molecule type" value="Genomic_DNA"/>
</dbReference>
<dbReference type="AlphaFoldDB" id="A0A8J3VTB4"/>
<dbReference type="RefSeq" id="WP_203921458.1">
    <property type="nucleotide sequence ID" value="NZ_BONZ01000061.1"/>
</dbReference>
<dbReference type="Pfam" id="PF20120">
    <property type="entry name" value="DUF6510"/>
    <property type="match status" value="1"/>
</dbReference>
<comment type="caution">
    <text evidence="1">The sequence shown here is derived from an EMBL/GenBank/DDBJ whole genome shotgun (WGS) entry which is preliminary data.</text>
</comment>
<organism evidence="1 2">
    <name type="scientific">Rugosimonospora africana</name>
    <dbReference type="NCBI Taxonomy" id="556532"/>
    <lineage>
        <taxon>Bacteria</taxon>
        <taxon>Bacillati</taxon>
        <taxon>Actinomycetota</taxon>
        <taxon>Actinomycetes</taxon>
        <taxon>Micromonosporales</taxon>
        <taxon>Micromonosporaceae</taxon>
        <taxon>Rugosimonospora</taxon>
    </lineage>
</organism>
<evidence type="ECO:0000313" key="2">
    <source>
        <dbReference type="Proteomes" id="UP000642748"/>
    </source>
</evidence>
<keyword evidence="2" id="KW-1185">Reference proteome</keyword>
<gene>
    <name evidence="1" type="ORF">Raf01_60910</name>
</gene>